<accession>U2PXD9</accession>
<dbReference type="AlphaFoldDB" id="U2PXD9"/>
<organism evidence="8 9">
    <name type="scientific">Clostridium intestinale URNW</name>
    <dbReference type="NCBI Taxonomy" id="1294142"/>
    <lineage>
        <taxon>Bacteria</taxon>
        <taxon>Bacillati</taxon>
        <taxon>Bacillota</taxon>
        <taxon>Clostridia</taxon>
        <taxon>Eubacteriales</taxon>
        <taxon>Clostridiaceae</taxon>
        <taxon>Clostridium</taxon>
    </lineage>
</organism>
<dbReference type="HOGENOM" id="CLU_025908_4_2_9"/>
<dbReference type="InterPro" id="IPR022371">
    <property type="entry name" value="Exopolyphosphatase"/>
</dbReference>
<dbReference type="CDD" id="cd24052">
    <property type="entry name" value="ASKHA_NBD_HpPPX-GppA-like"/>
    <property type="match status" value="1"/>
</dbReference>
<dbReference type="EC" id="3.6.1.11" evidence="2"/>
<dbReference type="OrthoDB" id="9807195at2"/>
<dbReference type="NCBIfam" id="TIGR03706">
    <property type="entry name" value="exo_poly_only"/>
    <property type="match status" value="1"/>
</dbReference>
<dbReference type="GO" id="GO:0004309">
    <property type="term" value="F:exopolyphosphatase activity"/>
    <property type="evidence" value="ECO:0007669"/>
    <property type="project" value="UniProtKB-EC"/>
</dbReference>
<feature type="domain" description="Ppx/GppA phosphatase C-terminal" evidence="7">
    <location>
        <begin position="312"/>
        <end position="470"/>
    </location>
</feature>
<dbReference type="EMBL" id="APJA01000035">
    <property type="protein sequence ID" value="ERK28474.1"/>
    <property type="molecule type" value="Genomic_DNA"/>
</dbReference>
<dbReference type="Gene3D" id="3.30.420.150">
    <property type="entry name" value="Exopolyphosphatase. Domain 2"/>
    <property type="match status" value="1"/>
</dbReference>
<sequence>MQKFAIIDIGSNSMRMLIIAMNNKSFRVLDEVKETVRLGKDMHLNYLNPDRMEKAFKTLKFFKSLCDAQEINNIRIVATEAVRKAKNQKEFLNYIKDNLNLDIQVLTGNEEAYYDYFGTVNTLEVSSALLMDIGGSSTEFILMKDRQIKESISIPIGAINLTENFLLDTLIDDEKELKMDDFLSDKLAAITWLKEAKGLPLIGIGGSLRNIAKIHSKRENYPLDILHNYELKASDIRDIYKHMSSLDINQRKKVKGLSKDRIDVFLGPLALVTKVLNSYDIENVIISGSGIREGLLFEHMLKDNIVESVLDSSLENHLELYDINKVHASNVLKLSNSLLKELSPIFKSSKSSSKVLKVASLLHDCGVRINYYQNHELALQILLKSKINGLSHKEIAMSAYTAAYFNKNDLKISEKNFDKLLSKEDIDTINKLRILLRIAKNLDRAMDGNIETLKCNISLDEVYIKVKSKKDPSLEVLSALDCSQLFRKIFDKKLIIA</sequence>
<comment type="caution">
    <text evidence="8">The sequence shown here is derived from an EMBL/GenBank/DDBJ whole genome shotgun (WGS) entry which is preliminary data.</text>
</comment>
<evidence type="ECO:0000256" key="1">
    <source>
        <dbReference type="ARBA" id="ARBA00007125"/>
    </source>
</evidence>
<dbReference type="eggNOG" id="COG0248">
    <property type="taxonomic scope" value="Bacteria"/>
</dbReference>
<evidence type="ECO:0000256" key="5">
    <source>
        <dbReference type="ARBA" id="ARBA00047607"/>
    </source>
</evidence>
<dbReference type="SUPFAM" id="SSF109604">
    <property type="entry name" value="HD-domain/PDEase-like"/>
    <property type="match status" value="1"/>
</dbReference>
<dbReference type="Gene3D" id="1.10.3210.10">
    <property type="entry name" value="Hypothetical protein af1432"/>
    <property type="match status" value="1"/>
</dbReference>
<protein>
    <recommendedName>
        <fullName evidence="3">Exopolyphosphatase</fullName>
        <ecNumber evidence="2">3.6.1.11</ecNumber>
    </recommendedName>
</protein>
<evidence type="ECO:0000259" key="6">
    <source>
        <dbReference type="Pfam" id="PF02541"/>
    </source>
</evidence>
<dbReference type="PIRSF" id="PIRSF001267">
    <property type="entry name" value="Pyrophosphatase_GppA_Ppx"/>
    <property type="match status" value="1"/>
</dbReference>
<dbReference type="Proteomes" id="UP000016721">
    <property type="component" value="Unassembled WGS sequence"/>
</dbReference>
<dbReference type="PANTHER" id="PTHR30005">
    <property type="entry name" value="EXOPOLYPHOSPHATASE"/>
    <property type="match status" value="1"/>
</dbReference>
<evidence type="ECO:0000256" key="3">
    <source>
        <dbReference type="ARBA" id="ARBA00020416"/>
    </source>
</evidence>
<dbReference type="GO" id="GO:0006793">
    <property type="term" value="P:phosphorus metabolic process"/>
    <property type="evidence" value="ECO:0007669"/>
    <property type="project" value="InterPro"/>
</dbReference>
<dbReference type="RefSeq" id="WP_021804261.1">
    <property type="nucleotide sequence ID" value="NZ_KI273145.1"/>
</dbReference>
<dbReference type="PATRIC" id="fig|1294142.3.peg.4569"/>
<evidence type="ECO:0000259" key="7">
    <source>
        <dbReference type="Pfam" id="PF21447"/>
    </source>
</evidence>
<dbReference type="Pfam" id="PF02541">
    <property type="entry name" value="Ppx-GppA"/>
    <property type="match status" value="1"/>
</dbReference>
<dbReference type="PANTHER" id="PTHR30005:SF0">
    <property type="entry name" value="RETROGRADE REGULATION PROTEIN 2"/>
    <property type="match status" value="1"/>
</dbReference>
<feature type="domain" description="Ppx/GppA phosphatase N-terminal" evidence="6">
    <location>
        <begin position="18"/>
        <end position="302"/>
    </location>
</feature>
<dbReference type="InterPro" id="IPR030673">
    <property type="entry name" value="PyroPPase_GppA_Ppx"/>
</dbReference>
<keyword evidence="4" id="KW-0378">Hydrolase</keyword>
<reference evidence="8 9" key="1">
    <citation type="journal article" date="2013" name="Genome Announc.">
        <title>Draft Genome Sequence of the Hydrogen- and Ethanol-Producing Bacterium Clostridium intestinale Strain URNW.</title>
        <authorList>
            <person name="Lal S."/>
            <person name="Ramachandran U."/>
            <person name="Zhang X."/>
            <person name="Sparling R."/>
            <person name="Levin D.B."/>
        </authorList>
    </citation>
    <scope>NUCLEOTIDE SEQUENCE [LARGE SCALE GENOMIC DNA]</scope>
    <source>
        <strain evidence="8 9">URNW</strain>
    </source>
</reference>
<dbReference type="SUPFAM" id="SSF53067">
    <property type="entry name" value="Actin-like ATPase domain"/>
    <property type="match status" value="2"/>
</dbReference>
<dbReference type="InterPro" id="IPR003695">
    <property type="entry name" value="Ppx_GppA_N"/>
</dbReference>
<comment type="similarity">
    <text evidence="1">Belongs to the GppA/Ppx family.</text>
</comment>
<dbReference type="STRING" id="1294142.CINTURNW_4422"/>
<dbReference type="Pfam" id="PF21447">
    <property type="entry name" value="Ppx-GppA_III"/>
    <property type="match status" value="1"/>
</dbReference>
<evidence type="ECO:0000313" key="8">
    <source>
        <dbReference type="EMBL" id="ERK28474.1"/>
    </source>
</evidence>
<evidence type="ECO:0000256" key="2">
    <source>
        <dbReference type="ARBA" id="ARBA00012451"/>
    </source>
</evidence>
<dbReference type="Gene3D" id="3.30.420.40">
    <property type="match status" value="1"/>
</dbReference>
<comment type="catalytic activity">
    <reaction evidence="5">
        <text>[phosphate](n) + H2O = [phosphate](n-1) + phosphate + H(+)</text>
        <dbReference type="Rhea" id="RHEA:21528"/>
        <dbReference type="Rhea" id="RHEA-COMP:9859"/>
        <dbReference type="Rhea" id="RHEA-COMP:14279"/>
        <dbReference type="ChEBI" id="CHEBI:15377"/>
        <dbReference type="ChEBI" id="CHEBI:15378"/>
        <dbReference type="ChEBI" id="CHEBI:16838"/>
        <dbReference type="ChEBI" id="CHEBI:43474"/>
        <dbReference type="EC" id="3.6.1.11"/>
    </reaction>
</comment>
<evidence type="ECO:0000256" key="4">
    <source>
        <dbReference type="ARBA" id="ARBA00022801"/>
    </source>
</evidence>
<dbReference type="InterPro" id="IPR043129">
    <property type="entry name" value="ATPase_NBD"/>
</dbReference>
<gene>
    <name evidence="8" type="ORF">CINTURNW_4422</name>
</gene>
<proteinExistence type="inferred from homology"/>
<keyword evidence="9" id="KW-1185">Reference proteome</keyword>
<evidence type="ECO:0000313" key="9">
    <source>
        <dbReference type="Proteomes" id="UP000016721"/>
    </source>
</evidence>
<dbReference type="InterPro" id="IPR050273">
    <property type="entry name" value="GppA/Ppx_hydrolase"/>
</dbReference>
<name>U2PXD9_9CLOT</name>
<dbReference type="InterPro" id="IPR048950">
    <property type="entry name" value="Ppx_GppA_C"/>
</dbReference>